<dbReference type="GeneID" id="84802543"/>
<feature type="transmembrane region" description="Helical" evidence="6">
    <location>
        <begin position="374"/>
        <end position="394"/>
    </location>
</feature>
<evidence type="ECO:0000313" key="7">
    <source>
        <dbReference type="EMBL" id="QGS07609.1"/>
    </source>
</evidence>
<feature type="transmembrane region" description="Helical" evidence="6">
    <location>
        <begin position="7"/>
        <end position="28"/>
    </location>
</feature>
<accession>A0ABX6FGH7</accession>
<keyword evidence="2" id="KW-1003">Cell membrane</keyword>
<keyword evidence="8" id="KW-1185">Reference proteome</keyword>
<feature type="transmembrane region" description="Helical" evidence="6">
    <location>
        <begin position="40"/>
        <end position="63"/>
    </location>
</feature>
<evidence type="ECO:0000256" key="3">
    <source>
        <dbReference type="ARBA" id="ARBA00022692"/>
    </source>
</evidence>
<evidence type="ECO:0000313" key="8">
    <source>
        <dbReference type="Proteomes" id="UP000427636"/>
    </source>
</evidence>
<dbReference type="Pfam" id="PF01943">
    <property type="entry name" value="Polysacc_synt"/>
    <property type="match status" value="1"/>
</dbReference>
<dbReference type="InterPro" id="IPR002797">
    <property type="entry name" value="Polysacc_synth"/>
</dbReference>
<feature type="transmembrane region" description="Helical" evidence="6">
    <location>
        <begin position="240"/>
        <end position="259"/>
    </location>
</feature>
<feature type="transmembrane region" description="Helical" evidence="6">
    <location>
        <begin position="136"/>
        <end position="155"/>
    </location>
</feature>
<comment type="subcellular location">
    <subcellularLocation>
        <location evidence="1">Cell membrane</location>
        <topology evidence="1">Multi-pass membrane protein</topology>
    </subcellularLocation>
</comment>
<dbReference type="EMBL" id="CP046313">
    <property type="protein sequence ID" value="QGS07609.1"/>
    <property type="molecule type" value="Genomic_DNA"/>
</dbReference>
<keyword evidence="5 6" id="KW-0472">Membrane</keyword>
<keyword evidence="4 6" id="KW-1133">Transmembrane helix</keyword>
<evidence type="ECO:0000256" key="2">
    <source>
        <dbReference type="ARBA" id="ARBA00022475"/>
    </source>
</evidence>
<evidence type="ECO:0000256" key="4">
    <source>
        <dbReference type="ARBA" id="ARBA00022989"/>
    </source>
</evidence>
<evidence type="ECO:0000256" key="1">
    <source>
        <dbReference type="ARBA" id="ARBA00004651"/>
    </source>
</evidence>
<feature type="transmembrane region" description="Helical" evidence="6">
    <location>
        <begin position="280"/>
        <end position="299"/>
    </location>
</feature>
<feature type="transmembrane region" description="Helical" evidence="6">
    <location>
        <begin position="436"/>
        <end position="457"/>
    </location>
</feature>
<organism evidence="7 8">
    <name type="scientific">Gemella sanguinis</name>
    <dbReference type="NCBI Taxonomy" id="84135"/>
    <lineage>
        <taxon>Bacteria</taxon>
        <taxon>Bacillati</taxon>
        <taxon>Bacillota</taxon>
        <taxon>Bacilli</taxon>
        <taxon>Bacillales</taxon>
        <taxon>Gemellaceae</taxon>
        <taxon>Gemella</taxon>
    </lineage>
</organism>
<keyword evidence="3 6" id="KW-0812">Transmembrane</keyword>
<reference evidence="7 8" key="1">
    <citation type="submission" date="2019-11" db="EMBL/GenBank/DDBJ databases">
        <title>FDA dAtabase for Regulatory Grade micrObial Sequences (FDA-ARGOS): Supporting development and validation of Infectious Disease Dx tests.</title>
        <authorList>
            <person name="Turner S."/>
            <person name="Byrd R."/>
            <person name="Tallon L."/>
            <person name="Sadzewicz L."/>
            <person name="Vavikolanu K."/>
            <person name="Mehta A."/>
            <person name="Aluvathingal J."/>
            <person name="Nadendla S."/>
            <person name="Myers T."/>
            <person name="Yan Y."/>
            <person name="Sichtig H."/>
        </authorList>
    </citation>
    <scope>NUCLEOTIDE SEQUENCE [LARGE SCALE GENOMIC DNA]</scope>
    <source>
        <strain evidence="7 8">FDAARGOS_742</strain>
    </source>
</reference>
<dbReference type="InterPro" id="IPR050833">
    <property type="entry name" value="Poly_Biosynth_Transport"/>
</dbReference>
<dbReference type="RefSeq" id="WP_006364654.1">
    <property type="nucleotide sequence ID" value="NZ_CP046313.1"/>
</dbReference>
<gene>
    <name evidence="7" type="ORF">FOC50_04720</name>
</gene>
<proteinExistence type="predicted"/>
<dbReference type="PANTHER" id="PTHR30250:SF11">
    <property type="entry name" value="O-ANTIGEN TRANSPORTER-RELATED"/>
    <property type="match status" value="1"/>
</dbReference>
<protein>
    <submittedName>
        <fullName evidence="7">Oligosaccharide flippase family protein</fullName>
    </submittedName>
</protein>
<dbReference type="Proteomes" id="UP000427636">
    <property type="component" value="Chromosome"/>
</dbReference>
<feature type="transmembrane region" description="Helical" evidence="6">
    <location>
        <begin position="349"/>
        <end position="368"/>
    </location>
</feature>
<feature type="transmembrane region" description="Helical" evidence="6">
    <location>
        <begin position="107"/>
        <end position="127"/>
    </location>
</feature>
<evidence type="ECO:0000256" key="6">
    <source>
        <dbReference type="SAM" id="Phobius"/>
    </source>
</evidence>
<feature type="transmembrane region" description="Helical" evidence="6">
    <location>
        <begin position="161"/>
        <end position="183"/>
    </location>
</feature>
<feature type="transmembrane region" description="Helical" evidence="6">
    <location>
        <begin position="75"/>
        <end position="101"/>
    </location>
</feature>
<dbReference type="CDD" id="cd13128">
    <property type="entry name" value="MATE_Wzx_like"/>
    <property type="match status" value="1"/>
</dbReference>
<dbReference type="PANTHER" id="PTHR30250">
    <property type="entry name" value="PST FAMILY PREDICTED COLANIC ACID TRANSPORTER"/>
    <property type="match status" value="1"/>
</dbReference>
<name>A0ABX6FGH7_9BACL</name>
<feature type="transmembrane region" description="Helical" evidence="6">
    <location>
        <begin position="204"/>
        <end position="220"/>
    </location>
</feature>
<evidence type="ECO:0000256" key="5">
    <source>
        <dbReference type="ARBA" id="ARBA00023136"/>
    </source>
</evidence>
<feature type="transmembrane region" description="Helical" evidence="6">
    <location>
        <begin position="319"/>
        <end position="342"/>
    </location>
</feature>
<sequence>MKVIRNYLYNLSYQILNIILPIITVPYVTRIFTSEELGNYGFYNSIVSYFALFAMLGISIYGTKQIAASRDVSSTFWNIYIIQVITSGIAIVIYFFIIKLIPGMSGMIPLILAISLFGKLVDISWLFSGKEDFKKITIRNGIVKLAGVLSIFTFIKSQDQLYLYVFFLVIFDFLGQLVMWVPARKFLRKPTFNKEIIKTHIKPTVMLFLPQVAISLYVVLDRTLLGVLGSYSDVGIYEQGQKLTSILLTVVSSLGTVMLPRVSNLLSDNKHKEAENMVKFSFTLYNLIIFPMVFGLLAVNEIFIKLFLGESFQDVKYVIYIITINIMFIGWTNILGFQVLVVRDKNKEFMLSTTIPAVVSVLVNLAMIPWFGYIGASITSVIVEFLVFAIQWYYSRNIINKGLLFNKELLKIIIAAVGMFAVIEGAKMLFSLSGLLGLAVYVLVGGAIYLFILLLLLKAINIREIKATLKH</sequence>
<feature type="transmembrane region" description="Helical" evidence="6">
    <location>
        <begin position="409"/>
        <end position="430"/>
    </location>
</feature>